<dbReference type="InterPro" id="IPR050553">
    <property type="entry name" value="Thioredoxin_ResA/DsbE_sf"/>
</dbReference>
<dbReference type="InterPro" id="IPR017937">
    <property type="entry name" value="Thioredoxin_CS"/>
</dbReference>
<dbReference type="RefSeq" id="WP_069128034.1">
    <property type="nucleotide sequence ID" value="NZ_MARB01000030.1"/>
</dbReference>
<organism evidence="3 4">
    <name type="scientific">Candidatus Thiodiazotropha endolucinida</name>
    <dbReference type="NCBI Taxonomy" id="1655433"/>
    <lineage>
        <taxon>Bacteria</taxon>
        <taxon>Pseudomonadati</taxon>
        <taxon>Pseudomonadota</taxon>
        <taxon>Gammaproteobacteria</taxon>
        <taxon>Chromatiales</taxon>
        <taxon>Sedimenticolaceae</taxon>
        <taxon>Candidatus Thiodiazotropha</taxon>
    </lineage>
</organism>
<dbReference type="PANTHER" id="PTHR42852">
    <property type="entry name" value="THIOL:DISULFIDE INTERCHANGE PROTEIN DSBE"/>
    <property type="match status" value="1"/>
</dbReference>
<dbReference type="InterPro" id="IPR036249">
    <property type="entry name" value="Thioredoxin-like_sf"/>
</dbReference>
<accession>A0A7Z0VI33</accession>
<evidence type="ECO:0000256" key="1">
    <source>
        <dbReference type="ARBA" id="ARBA00023284"/>
    </source>
</evidence>
<evidence type="ECO:0000259" key="2">
    <source>
        <dbReference type="PROSITE" id="PS51352"/>
    </source>
</evidence>
<keyword evidence="4" id="KW-1185">Reference proteome</keyword>
<dbReference type="EMBL" id="MARB01000030">
    <property type="protein sequence ID" value="ODJ85995.1"/>
    <property type="molecule type" value="Genomic_DNA"/>
</dbReference>
<dbReference type="GO" id="GO:0015036">
    <property type="term" value="F:disulfide oxidoreductase activity"/>
    <property type="evidence" value="ECO:0007669"/>
    <property type="project" value="UniProtKB-ARBA"/>
</dbReference>
<feature type="domain" description="Thioredoxin" evidence="2">
    <location>
        <begin position="37"/>
        <end position="179"/>
    </location>
</feature>
<dbReference type="AlphaFoldDB" id="A0A7Z0VI33"/>
<dbReference type="Gene3D" id="3.40.30.10">
    <property type="entry name" value="Glutaredoxin"/>
    <property type="match status" value="1"/>
</dbReference>
<evidence type="ECO:0000313" key="3">
    <source>
        <dbReference type="EMBL" id="ODJ85995.1"/>
    </source>
</evidence>
<dbReference type="GO" id="GO:0016209">
    <property type="term" value="F:antioxidant activity"/>
    <property type="evidence" value="ECO:0007669"/>
    <property type="project" value="InterPro"/>
</dbReference>
<keyword evidence="1" id="KW-0676">Redox-active center</keyword>
<sequence>MCVVPADYIKWLGLWLCLWLVPAQAELPPLTHNLIPVSESRSAPDLRLPDMDDEIVDIRSLKGKVVVVNFWATWCPPCRREMPSLEQLYQATKERGVVVLAVNIGEDVDAIFPFLGRVEPSPSFPILLDSDSSSPSAWKVRGLPTTFVVAPDGTLAFQAVGGREFSHPDLIKQLMSLFEEGSIK</sequence>
<dbReference type="CDD" id="cd02966">
    <property type="entry name" value="TlpA_like_family"/>
    <property type="match status" value="1"/>
</dbReference>
<gene>
    <name evidence="3" type="primary">resA_6</name>
    <name evidence="3" type="ORF">CODIS_38010</name>
</gene>
<dbReference type="InterPro" id="IPR013766">
    <property type="entry name" value="Thioredoxin_domain"/>
</dbReference>
<proteinExistence type="predicted"/>
<name>A0A7Z0VI33_9GAMM</name>
<dbReference type="SUPFAM" id="SSF52833">
    <property type="entry name" value="Thioredoxin-like"/>
    <property type="match status" value="1"/>
</dbReference>
<dbReference type="PANTHER" id="PTHR42852:SF13">
    <property type="entry name" value="PROTEIN DIPZ"/>
    <property type="match status" value="1"/>
</dbReference>
<dbReference type="Pfam" id="PF00578">
    <property type="entry name" value="AhpC-TSA"/>
    <property type="match status" value="1"/>
</dbReference>
<dbReference type="InterPro" id="IPR000866">
    <property type="entry name" value="AhpC/TSA"/>
</dbReference>
<protein>
    <submittedName>
        <fullName evidence="3">Thiol-disulfide oxidoreductase ResA</fullName>
    </submittedName>
</protein>
<dbReference type="OrthoDB" id="9799347at2"/>
<comment type="caution">
    <text evidence="3">The sequence shown here is derived from an EMBL/GenBank/DDBJ whole genome shotgun (WGS) entry which is preliminary data.</text>
</comment>
<dbReference type="Proteomes" id="UP000094769">
    <property type="component" value="Unassembled WGS sequence"/>
</dbReference>
<reference evidence="3 4" key="1">
    <citation type="submission" date="2016-06" db="EMBL/GenBank/DDBJ databases">
        <title>Genome sequence of endosymbiont of Candidatus Endolucinida thiodiazotropha.</title>
        <authorList>
            <person name="Poehlein A."/>
            <person name="Koenig S."/>
            <person name="Heiden S.E."/>
            <person name="Thuermer A."/>
            <person name="Voget S."/>
            <person name="Daniel R."/>
            <person name="Markert S."/>
            <person name="Gros O."/>
            <person name="Schweder T."/>
        </authorList>
    </citation>
    <scope>NUCLEOTIDE SEQUENCE [LARGE SCALE GENOMIC DNA]</scope>
    <source>
        <strain evidence="3 4">COS</strain>
    </source>
</reference>
<dbReference type="PROSITE" id="PS51352">
    <property type="entry name" value="THIOREDOXIN_2"/>
    <property type="match status" value="1"/>
</dbReference>
<evidence type="ECO:0000313" key="4">
    <source>
        <dbReference type="Proteomes" id="UP000094769"/>
    </source>
</evidence>
<dbReference type="PROSITE" id="PS00194">
    <property type="entry name" value="THIOREDOXIN_1"/>
    <property type="match status" value="1"/>
</dbReference>